<comment type="caution">
    <text evidence="2">The sequence shown here is derived from an EMBL/GenBank/DDBJ whole genome shotgun (WGS) entry which is preliminary data.</text>
</comment>
<name>A0A0P6WCH1_9HYPH</name>
<proteinExistence type="predicted"/>
<sequence>MRGTIFVLLSSVVRPIRAAVSVPEPVRSGPRADALVPDKDVVRPRSGRIPASAAAMPAVRAGGPGGRGGEPVSLGIGRACEPLHGGIGRGGETVRLCIGRRQRTGPAFYRPTPTNRTGFSSTDTGEPVRLSISRHR</sequence>
<feature type="compositionally biased region" description="Polar residues" evidence="1">
    <location>
        <begin position="112"/>
        <end position="124"/>
    </location>
</feature>
<feature type="compositionally biased region" description="Low complexity" evidence="1">
    <location>
        <begin position="47"/>
        <end position="61"/>
    </location>
</feature>
<feature type="region of interest" description="Disordered" evidence="1">
    <location>
        <begin position="104"/>
        <end position="136"/>
    </location>
</feature>
<reference evidence="2 3" key="1">
    <citation type="submission" date="2015-09" db="EMBL/GenBank/DDBJ databases">
        <authorList>
            <person name="Jackson K.R."/>
            <person name="Lunt B.L."/>
            <person name="Fisher J.N.B."/>
            <person name="Gardner A.V."/>
            <person name="Bailey M.E."/>
            <person name="Deus L.M."/>
            <person name="Earl A.S."/>
            <person name="Gibby P.D."/>
            <person name="Hartmann K.A."/>
            <person name="Liu J.E."/>
            <person name="Manci A.M."/>
            <person name="Nielsen D.A."/>
            <person name="Solomon M.B."/>
            <person name="Breakwell D.P."/>
            <person name="Burnett S.H."/>
            <person name="Grose J.H."/>
        </authorList>
    </citation>
    <scope>NUCLEOTIDE SEQUENCE [LARGE SCALE GENOMIC DNA]</scope>
    <source>
        <strain evidence="2 3">16</strain>
    </source>
</reference>
<gene>
    <name evidence="2" type="ORF">ABB55_09210</name>
</gene>
<protein>
    <submittedName>
        <fullName evidence="2">Uncharacterized protein</fullName>
    </submittedName>
</protein>
<organism evidence="2 3">
    <name type="scientific">Prosthecodimorpha hirschii</name>
    <dbReference type="NCBI Taxonomy" id="665126"/>
    <lineage>
        <taxon>Bacteria</taxon>
        <taxon>Pseudomonadati</taxon>
        <taxon>Pseudomonadota</taxon>
        <taxon>Alphaproteobacteria</taxon>
        <taxon>Hyphomicrobiales</taxon>
        <taxon>Ancalomicrobiaceae</taxon>
        <taxon>Prosthecodimorpha</taxon>
    </lineage>
</organism>
<feature type="region of interest" description="Disordered" evidence="1">
    <location>
        <begin position="38"/>
        <end position="70"/>
    </location>
</feature>
<evidence type="ECO:0000256" key="1">
    <source>
        <dbReference type="SAM" id="MobiDB-lite"/>
    </source>
</evidence>
<dbReference type="EMBL" id="LJYW01000001">
    <property type="protein sequence ID" value="KPL52386.1"/>
    <property type="molecule type" value="Genomic_DNA"/>
</dbReference>
<reference evidence="2 3" key="2">
    <citation type="submission" date="2015-10" db="EMBL/GenBank/DDBJ databases">
        <title>Draft Genome Sequence of Prosthecomicrobium hirschii ATCC 27832.</title>
        <authorList>
            <person name="Daniel J."/>
            <person name="Givan S.A."/>
            <person name="Brun Y.V."/>
            <person name="Brown P.J."/>
        </authorList>
    </citation>
    <scope>NUCLEOTIDE SEQUENCE [LARGE SCALE GENOMIC DNA]</scope>
    <source>
        <strain evidence="2 3">16</strain>
    </source>
</reference>
<accession>A0A0P6WCH1</accession>
<dbReference type="Proteomes" id="UP000048984">
    <property type="component" value="Unassembled WGS sequence"/>
</dbReference>
<evidence type="ECO:0000313" key="2">
    <source>
        <dbReference type="EMBL" id="KPL52386.1"/>
    </source>
</evidence>
<evidence type="ECO:0000313" key="3">
    <source>
        <dbReference type="Proteomes" id="UP000048984"/>
    </source>
</evidence>
<keyword evidence="3" id="KW-1185">Reference proteome</keyword>
<dbReference type="AlphaFoldDB" id="A0A0P6WCH1"/>